<feature type="chain" id="PRO_5045987385" description="thioglucosidase" evidence="11">
    <location>
        <begin position="23"/>
        <end position="691"/>
    </location>
</feature>
<comment type="subcellular location">
    <subcellularLocation>
        <location evidence="2">Vacuole</location>
    </subcellularLocation>
</comment>
<comment type="catalytic activity">
    <reaction evidence="9">
        <text>a thioglucoside + H2O = a sugar + a thiol.</text>
        <dbReference type="EC" id="3.2.1.147"/>
    </reaction>
</comment>
<evidence type="ECO:0000256" key="7">
    <source>
        <dbReference type="ARBA" id="ARBA00032643"/>
    </source>
</evidence>
<protein>
    <recommendedName>
        <fullName evidence="4">thioglucosidase</fullName>
        <ecNumber evidence="4">3.2.1.147</ecNumber>
    </recommendedName>
    <alternativeName>
        <fullName evidence="7">Sinigrinase</fullName>
    </alternativeName>
    <alternativeName>
        <fullName evidence="8">Thioglucosidase</fullName>
    </alternativeName>
</protein>
<evidence type="ECO:0000256" key="3">
    <source>
        <dbReference type="ARBA" id="ARBA00010838"/>
    </source>
</evidence>
<gene>
    <name evidence="12" type="ORF">HID58_016542</name>
</gene>
<dbReference type="PROSITE" id="PS00653">
    <property type="entry name" value="GLYCOSYL_HYDROL_F1_2"/>
    <property type="match status" value="1"/>
</dbReference>
<dbReference type="InterPro" id="IPR033132">
    <property type="entry name" value="GH_1_N_CS"/>
</dbReference>
<keyword evidence="11" id="KW-0732">Signal</keyword>
<comment type="function">
    <text evidence="1">Degradation of glucosinolates (glucose residue linked by a thioglucoside bound to an amino acid derivative) to glucose, sulfate and any of the products: thiocyanates, isothiocyanates, nitriles, epithionitriles or oxazolidine-2-thiones.</text>
</comment>
<dbReference type="Proteomes" id="UP000824890">
    <property type="component" value="Unassembled WGS sequence"/>
</dbReference>
<dbReference type="EC" id="3.2.1.147" evidence="4"/>
<comment type="caution">
    <text evidence="12">The sequence shown here is derived from an EMBL/GenBank/DDBJ whole genome shotgun (WGS) entry which is preliminary data.</text>
</comment>
<evidence type="ECO:0000256" key="9">
    <source>
        <dbReference type="ARBA" id="ARBA00034026"/>
    </source>
</evidence>
<dbReference type="PANTHER" id="PTHR10353">
    <property type="entry name" value="GLYCOSYL HYDROLASE"/>
    <property type="match status" value="1"/>
</dbReference>
<organism evidence="12 13">
    <name type="scientific">Brassica napus</name>
    <name type="common">Rape</name>
    <dbReference type="NCBI Taxonomy" id="3708"/>
    <lineage>
        <taxon>Eukaryota</taxon>
        <taxon>Viridiplantae</taxon>
        <taxon>Streptophyta</taxon>
        <taxon>Embryophyta</taxon>
        <taxon>Tracheophyta</taxon>
        <taxon>Spermatophyta</taxon>
        <taxon>Magnoliopsida</taxon>
        <taxon>eudicotyledons</taxon>
        <taxon>Gunneridae</taxon>
        <taxon>Pentapetalae</taxon>
        <taxon>rosids</taxon>
        <taxon>malvids</taxon>
        <taxon>Brassicales</taxon>
        <taxon>Brassicaceae</taxon>
        <taxon>Brassiceae</taxon>
        <taxon>Brassica</taxon>
    </lineage>
</organism>
<keyword evidence="5" id="KW-0926">Vacuole</keyword>
<evidence type="ECO:0000313" key="12">
    <source>
        <dbReference type="EMBL" id="KAH0930815.1"/>
    </source>
</evidence>
<dbReference type="InterPro" id="IPR001360">
    <property type="entry name" value="Glyco_hydro_1"/>
</dbReference>
<evidence type="ECO:0000256" key="1">
    <source>
        <dbReference type="ARBA" id="ARBA00003014"/>
    </source>
</evidence>
<evidence type="ECO:0000313" key="13">
    <source>
        <dbReference type="Proteomes" id="UP000824890"/>
    </source>
</evidence>
<evidence type="ECO:0000256" key="2">
    <source>
        <dbReference type="ARBA" id="ARBA00004116"/>
    </source>
</evidence>
<keyword evidence="6" id="KW-0378">Hydrolase</keyword>
<keyword evidence="13" id="KW-1185">Reference proteome</keyword>
<evidence type="ECO:0000256" key="5">
    <source>
        <dbReference type="ARBA" id="ARBA00022554"/>
    </source>
</evidence>
<comment type="similarity">
    <text evidence="3 10">Belongs to the glycosyl hydrolase 1 family.</text>
</comment>
<sequence>MRGKYFSLLIVLIVLAFNGVLALNNSSTPKLRRSDFPEDFIFGSATSAYQVEGGAHEDGRGPSIWDTFSEKYPEKIKDGSNGSVADNSYHLYKEDVALLHQIGFNAYRFSISWSRILPRGNLKGGINQAGIDYYNNLINELLSKGKKTTYNSTNKLKNDFRDYADICFKNFGDRVKHWMTLNEPLTVVQQGYVAGVMAPGRCSKFTNPNCTAGDGATEPYIVGHNLILAHGAAVEVYRKKYKATNKPYYESLNLKFIHLRILTNLLLNVVQQASQKGQVGIALNAGWNLPYTESAEDRLAAARAMAFTFDYFMEPLVTGKYPIDMVNNVKGGRLPTFTAKQSKMLKGSYDFIGINYYSSTYAKDVPCSTEQVTMFSDPCASVTGEREGVPIGPKAASDWLLIYPKGIRDLVLYAKYKFKDPVMYITENGRDEFSTDKIFLKDGDRIDYYARHLEMVQDAISVGANVKGFFAWSLLDNFEWAMGYTVRFGLVYVDFKDGYGQIGIVLSPLWFEPYSTSLEDNEAVKRALAIELDWHFDPVIHGDYPEILKKQLGNRLPSFTAEQSKMLKNSSDFIGVNYYTGRYIALLPYVDPARPRFKTDQQPEWRGNSKNINVLSFVTQEDRGILHSVPEGLRKVLNYIKDKYNNPTVYIKENGINDYDDGRKSRGDILNDTFRIKYHEDHLQQLYKAIM</sequence>
<feature type="signal peptide" evidence="11">
    <location>
        <begin position="1"/>
        <end position="22"/>
    </location>
</feature>
<dbReference type="Pfam" id="PF00232">
    <property type="entry name" value="Glyco_hydro_1"/>
    <property type="match status" value="2"/>
</dbReference>
<evidence type="ECO:0000256" key="11">
    <source>
        <dbReference type="SAM" id="SignalP"/>
    </source>
</evidence>
<name>A0ABQ8DN59_BRANA</name>
<dbReference type="SUPFAM" id="SSF51445">
    <property type="entry name" value="(Trans)glycosidases"/>
    <property type="match status" value="2"/>
</dbReference>
<evidence type="ECO:0000256" key="8">
    <source>
        <dbReference type="ARBA" id="ARBA00032797"/>
    </source>
</evidence>
<proteinExistence type="inferred from homology"/>
<dbReference type="PRINTS" id="PR00131">
    <property type="entry name" value="GLHYDRLASE1"/>
</dbReference>
<evidence type="ECO:0000256" key="4">
    <source>
        <dbReference type="ARBA" id="ARBA00012250"/>
    </source>
</evidence>
<dbReference type="EMBL" id="JAGKQM010000004">
    <property type="protein sequence ID" value="KAH0930815.1"/>
    <property type="molecule type" value="Genomic_DNA"/>
</dbReference>
<dbReference type="InterPro" id="IPR017853">
    <property type="entry name" value="GH"/>
</dbReference>
<evidence type="ECO:0000256" key="6">
    <source>
        <dbReference type="ARBA" id="ARBA00022801"/>
    </source>
</evidence>
<reference evidence="12 13" key="1">
    <citation type="submission" date="2021-05" db="EMBL/GenBank/DDBJ databases">
        <title>Genome Assembly of Synthetic Allotetraploid Brassica napus Reveals Homoeologous Exchanges between Subgenomes.</title>
        <authorList>
            <person name="Davis J.T."/>
        </authorList>
    </citation>
    <scope>NUCLEOTIDE SEQUENCE [LARGE SCALE GENOMIC DNA]</scope>
    <source>
        <strain evidence="13">cv. Da-Ae</strain>
        <tissue evidence="12">Seedling</tissue>
    </source>
</reference>
<dbReference type="PANTHER" id="PTHR10353:SF237">
    <property type="entry name" value="BETA-GLUCOSIDASE 12-RELATED"/>
    <property type="match status" value="1"/>
</dbReference>
<dbReference type="Gene3D" id="3.20.20.80">
    <property type="entry name" value="Glycosidases"/>
    <property type="match status" value="2"/>
</dbReference>
<evidence type="ECO:0000256" key="10">
    <source>
        <dbReference type="RuleBase" id="RU003690"/>
    </source>
</evidence>
<accession>A0ABQ8DN59</accession>